<evidence type="ECO:0000313" key="2">
    <source>
        <dbReference type="Proteomes" id="UP000624703"/>
    </source>
</evidence>
<accession>A0A8J7MG22</accession>
<name>A0A8J7MG22_9BACT</name>
<dbReference type="Proteomes" id="UP000624703">
    <property type="component" value="Unassembled WGS sequence"/>
</dbReference>
<gene>
    <name evidence="1" type="ORF">JIN82_13320</name>
</gene>
<organism evidence="1 2">
    <name type="scientific">Persicirhabdus sediminis</name>
    <dbReference type="NCBI Taxonomy" id="454144"/>
    <lineage>
        <taxon>Bacteria</taxon>
        <taxon>Pseudomonadati</taxon>
        <taxon>Verrucomicrobiota</taxon>
        <taxon>Verrucomicrobiia</taxon>
        <taxon>Verrucomicrobiales</taxon>
        <taxon>Verrucomicrobiaceae</taxon>
        <taxon>Persicirhabdus</taxon>
    </lineage>
</organism>
<sequence>MKFTSQNLPRLDLNDFKLHQKVYHLNDGPGEVIIVDDDRVKVGWDDGSNYSFWKSEPKRYSEGFVSKANYFIYVAAEKLRSQLPAIHHAARVNGTLVAPSSPNGSDIELVKIWAQGESSENKEATLTRMLSARLAEKAVAEYFESNNYTVDDIAASQINEDNNGDWKLYDLRVQPSKPRGGILYVDVKNSRRSELNPKSYTRHCVPNFKFTSDYRSTRKRQEVQIAGALSSYVHYKKITAEPGEVLYLGLTSQKVIDGMIRHFSGDGLIIDFALCGQRMLPPWTFEHQPEVYQLRQRLIQCIALEQASIDESAPDEYKILQLAKSIRPLGFSRYSYERVLAEGIQTLGLSLPVIYLSVLKHFINSLQQERDYNARAIESLIYTGAASNDKLTPMFVYDPLETVGALLACLSKLWKNKTEELKRFKSFRLIGLNSLRGARDGEDSSWQTLVTYCGGWTTTAAGKLKPCGNTPLVWGECCTCDCGYLICPECEFCCKTCKSL</sequence>
<proteinExistence type="predicted"/>
<reference evidence="1" key="1">
    <citation type="submission" date="2021-01" db="EMBL/GenBank/DDBJ databases">
        <title>Modified the classification status of verrucomicrobia.</title>
        <authorList>
            <person name="Feng X."/>
        </authorList>
    </citation>
    <scope>NUCLEOTIDE SEQUENCE</scope>
    <source>
        <strain evidence="1">_KCTC 22039</strain>
    </source>
</reference>
<protein>
    <submittedName>
        <fullName evidence="1">Uncharacterized protein</fullName>
    </submittedName>
</protein>
<dbReference type="RefSeq" id="WP_200312150.1">
    <property type="nucleotide sequence ID" value="NZ_JAENIM010000043.1"/>
</dbReference>
<keyword evidence="2" id="KW-1185">Reference proteome</keyword>
<dbReference type="EMBL" id="JAENIM010000043">
    <property type="protein sequence ID" value="MBK1792136.1"/>
    <property type="molecule type" value="Genomic_DNA"/>
</dbReference>
<dbReference type="AlphaFoldDB" id="A0A8J7MG22"/>
<evidence type="ECO:0000313" key="1">
    <source>
        <dbReference type="EMBL" id="MBK1792136.1"/>
    </source>
</evidence>
<comment type="caution">
    <text evidence="1">The sequence shown here is derived from an EMBL/GenBank/DDBJ whole genome shotgun (WGS) entry which is preliminary data.</text>
</comment>